<gene>
    <name evidence="1" type="ORF">H6G94_00115</name>
</gene>
<name>A0ABR8H1J1_NOSPU</name>
<keyword evidence="2" id="KW-1185">Reference proteome</keyword>
<accession>A0ABR8H1J1</accession>
<proteinExistence type="predicted"/>
<organism evidence="1 2">
    <name type="scientific">Nostoc punctiforme FACHB-252</name>
    <dbReference type="NCBI Taxonomy" id="1357509"/>
    <lineage>
        <taxon>Bacteria</taxon>
        <taxon>Bacillati</taxon>
        <taxon>Cyanobacteriota</taxon>
        <taxon>Cyanophyceae</taxon>
        <taxon>Nostocales</taxon>
        <taxon>Nostocaceae</taxon>
        <taxon>Nostoc</taxon>
    </lineage>
</organism>
<evidence type="ECO:0000313" key="2">
    <source>
        <dbReference type="Proteomes" id="UP000606396"/>
    </source>
</evidence>
<reference evidence="1 2" key="1">
    <citation type="journal article" date="2020" name="ISME J.">
        <title>Comparative genomics reveals insights into cyanobacterial evolution and habitat adaptation.</title>
        <authorList>
            <person name="Chen M.Y."/>
            <person name="Teng W.K."/>
            <person name="Zhao L."/>
            <person name="Hu C.X."/>
            <person name="Zhou Y.K."/>
            <person name="Han B.P."/>
            <person name="Song L.R."/>
            <person name="Shu W.S."/>
        </authorList>
    </citation>
    <scope>NUCLEOTIDE SEQUENCE [LARGE SCALE GENOMIC DNA]</scope>
    <source>
        <strain evidence="1 2">FACHB-252</strain>
    </source>
</reference>
<comment type="caution">
    <text evidence="1">The sequence shown here is derived from an EMBL/GenBank/DDBJ whole genome shotgun (WGS) entry which is preliminary data.</text>
</comment>
<sequence>MKENLNNRICMIFWLLIKRSHESFNSCDRVLISCFCCDLAANRFAHWRFYS</sequence>
<dbReference type="EMBL" id="JACJTC010000001">
    <property type="protein sequence ID" value="MBD2609690.1"/>
    <property type="molecule type" value="Genomic_DNA"/>
</dbReference>
<protein>
    <submittedName>
        <fullName evidence="1">Uncharacterized protein</fullName>
    </submittedName>
</protein>
<evidence type="ECO:0000313" key="1">
    <source>
        <dbReference type="EMBL" id="MBD2609690.1"/>
    </source>
</evidence>
<dbReference type="Proteomes" id="UP000606396">
    <property type="component" value="Unassembled WGS sequence"/>
</dbReference>
<dbReference type="RefSeq" id="WP_190947827.1">
    <property type="nucleotide sequence ID" value="NZ_JACJTC010000001.1"/>
</dbReference>